<evidence type="ECO:0000313" key="2">
    <source>
        <dbReference type="EMBL" id="AJE03452.1"/>
    </source>
</evidence>
<accession>A0A0B5BA41</accession>
<dbReference type="STRING" id="345632.GPICK_08885"/>
<keyword evidence="1" id="KW-1133">Transmembrane helix</keyword>
<dbReference type="KEGG" id="gpi:GPICK_08885"/>
<keyword evidence="3" id="KW-1185">Reference proteome</keyword>
<organism evidence="2 3">
    <name type="scientific">Geobacter pickeringii</name>
    <dbReference type="NCBI Taxonomy" id="345632"/>
    <lineage>
        <taxon>Bacteria</taxon>
        <taxon>Pseudomonadati</taxon>
        <taxon>Thermodesulfobacteriota</taxon>
        <taxon>Desulfuromonadia</taxon>
        <taxon>Geobacterales</taxon>
        <taxon>Geobacteraceae</taxon>
        <taxon>Geobacter</taxon>
    </lineage>
</organism>
<dbReference type="Proteomes" id="UP000057609">
    <property type="component" value="Chromosome"/>
</dbReference>
<dbReference type="EMBL" id="CP009788">
    <property type="protein sequence ID" value="AJE03452.1"/>
    <property type="molecule type" value="Genomic_DNA"/>
</dbReference>
<protein>
    <submittedName>
        <fullName evidence="2">Uncharacterized protein</fullName>
    </submittedName>
</protein>
<keyword evidence="1" id="KW-0472">Membrane</keyword>
<gene>
    <name evidence="2" type="ORF">GPICK_08885</name>
</gene>
<reference evidence="2 3" key="1">
    <citation type="journal article" date="2015" name="Genome Announc.">
        <title>Complete Genome of Geobacter pickeringii G13T, a Metal-Reducing Isolate from Sedimentary Kaolin Deposits.</title>
        <authorList>
            <person name="Badalamenti J.P."/>
            <person name="Bond D.R."/>
        </authorList>
    </citation>
    <scope>NUCLEOTIDE SEQUENCE [LARGE SCALE GENOMIC DNA]</scope>
    <source>
        <strain evidence="2 3">G13</strain>
    </source>
</reference>
<dbReference type="HOGENOM" id="CLU_2649329_0_0_7"/>
<evidence type="ECO:0000313" key="3">
    <source>
        <dbReference type="Proteomes" id="UP000057609"/>
    </source>
</evidence>
<dbReference type="OrthoDB" id="5397478at2"/>
<name>A0A0B5BA41_9BACT</name>
<keyword evidence="1" id="KW-0812">Transmembrane</keyword>
<sequence length="76" mass="8438">MMQVRGLGLGIFAMVLYVIGGVLTFWGLYLIGFMNGQDLWGWGDGRSIGYLFLCVGLSLSILGVLFMRIFRNRGLS</sequence>
<dbReference type="AlphaFoldDB" id="A0A0B5BA41"/>
<feature type="transmembrane region" description="Helical" evidence="1">
    <location>
        <begin position="48"/>
        <end position="70"/>
    </location>
</feature>
<feature type="transmembrane region" description="Helical" evidence="1">
    <location>
        <begin position="7"/>
        <end position="28"/>
    </location>
</feature>
<dbReference type="RefSeq" id="WP_039742346.1">
    <property type="nucleotide sequence ID" value="NZ_CP009788.1"/>
</dbReference>
<evidence type="ECO:0000256" key="1">
    <source>
        <dbReference type="SAM" id="Phobius"/>
    </source>
</evidence>
<proteinExistence type="predicted"/>